<dbReference type="PANTHER" id="PTHR45033">
    <property type="match status" value="1"/>
</dbReference>
<dbReference type="STRING" id="34475.A0A4Y9Z5C8"/>
<reference evidence="1 2" key="1">
    <citation type="submission" date="2019-01" db="EMBL/GenBank/DDBJ databases">
        <title>Genome sequencing of the rare red list fungi Fomitopsis rosea.</title>
        <authorList>
            <person name="Buettner E."/>
            <person name="Kellner H."/>
        </authorList>
    </citation>
    <scope>NUCLEOTIDE SEQUENCE [LARGE SCALE GENOMIC DNA]</scope>
    <source>
        <strain evidence="1 2">DSM 105464</strain>
    </source>
</reference>
<evidence type="ECO:0000313" key="2">
    <source>
        <dbReference type="Proteomes" id="UP000298390"/>
    </source>
</evidence>
<dbReference type="Proteomes" id="UP000298390">
    <property type="component" value="Unassembled WGS sequence"/>
</dbReference>
<protein>
    <submittedName>
        <fullName evidence="1">Uncharacterized protein</fullName>
    </submittedName>
</protein>
<dbReference type="InterPro" id="IPR052711">
    <property type="entry name" value="Zinc_ADH-like"/>
</dbReference>
<evidence type="ECO:0000313" key="1">
    <source>
        <dbReference type="EMBL" id="TFY69088.1"/>
    </source>
</evidence>
<dbReference type="AlphaFoldDB" id="A0A4Y9Z5C8"/>
<dbReference type="Gene3D" id="3.90.180.10">
    <property type="entry name" value="Medium-chain alcohol dehydrogenases, catalytic domain"/>
    <property type="match status" value="1"/>
</dbReference>
<dbReference type="Gene3D" id="3.40.50.720">
    <property type="entry name" value="NAD(P)-binding Rossmann-like Domain"/>
    <property type="match status" value="1"/>
</dbReference>
<dbReference type="EMBL" id="SEKV01000016">
    <property type="protein sequence ID" value="TFY69088.1"/>
    <property type="molecule type" value="Genomic_DNA"/>
</dbReference>
<organism evidence="1 2">
    <name type="scientific">Rhodofomes roseus</name>
    <dbReference type="NCBI Taxonomy" id="34475"/>
    <lineage>
        <taxon>Eukaryota</taxon>
        <taxon>Fungi</taxon>
        <taxon>Dikarya</taxon>
        <taxon>Basidiomycota</taxon>
        <taxon>Agaricomycotina</taxon>
        <taxon>Agaricomycetes</taxon>
        <taxon>Polyporales</taxon>
        <taxon>Rhodofomes</taxon>
    </lineage>
</organism>
<dbReference type="PANTHER" id="PTHR45033:SF2">
    <property type="entry name" value="ZINC-TYPE ALCOHOL DEHYDROGENASE-LIKE PROTEIN C1773.06C"/>
    <property type="match status" value="1"/>
</dbReference>
<comment type="caution">
    <text evidence="1">The sequence shown here is derived from an EMBL/GenBank/DDBJ whole genome shotgun (WGS) entry which is preliminary data.</text>
</comment>
<name>A0A4Y9Z5C8_9APHY</name>
<accession>A0A4Y9Z5C8</accession>
<gene>
    <name evidence="1" type="ORF">EVJ58_g599</name>
</gene>
<proteinExistence type="predicted"/>
<sequence>MFRAACGSSLRSIENADLGGPINGVLTEYKILPSHSLVKILDHWFYVEASTFPVMTVYNTLLGVNLLKAGNTVLVRPWHRRRLHLRPPNRRRQRVNRHRNVLLGQQARGCEEARCVINYKKTPDWEQEVLRIAS</sequence>